<dbReference type="Pfam" id="PF18898">
    <property type="entry name" value="DUF5654"/>
    <property type="match status" value="1"/>
</dbReference>
<evidence type="ECO:0000313" key="2">
    <source>
        <dbReference type="EMBL" id="QHT86336.1"/>
    </source>
</evidence>
<dbReference type="InterPro" id="IPR043713">
    <property type="entry name" value="DUF5654"/>
</dbReference>
<keyword evidence="1" id="KW-1133">Transmembrane helix</keyword>
<keyword evidence="1" id="KW-0812">Transmembrane</keyword>
<accession>A0A6C0I1W1</accession>
<dbReference type="AlphaFoldDB" id="A0A6C0I1W1"/>
<evidence type="ECO:0000256" key="1">
    <source>
        <dbReference type="SAM" id="Phobius"/>
    </source>
</evidence>
<sequence length="108" mass="12192">MIAGINVAALLAATLALIIAFAWTDATTKSLRQAFPVKHHSNVAKLTIIYALLITIFIIFLVVLLNRTNKMYYTYTGKILLNFINFNNGFNKRSILSFWKPNDDKGKI</sequence>
<keyword evidence="1" id="KW-0472">Membrane</keyword>
<organism evidence="2">
    <name type="scientific">viral metagenome</name>
    <dbReference type="NCBI Taxonomy" id="1070528"/>
    <lineage>
        <taxon>unclassified sequences</taxon>
        <taxon>metagenomes</taxon>
        <taxon>organismal metagenomes</taxon>
    </lineage>
</organism>
<proteinExistence type="predicted"/>
<feature type="transmembrane region" description="Helical" evidence="1">
    <location>
        <begin position="46"/>
        <end position="65"/>
    </location>
</feature>
<name>A0A6C0I1W1_9ZZZZ</name>
<reference evidence="2" key="1">
    <citation type="journal article" date="2020" name="Nature">
        <title>Giant virus diversity and host interactions through global metagenomics.</title>
        <authorList>
            <person name="Schulz F."/>
            <person name="Roux S."/>
            <person name="Paez-Espino D."/>
            <person name="Jungbluth S."/>
            <person name="Walsh D.A."/>
            <person name="Denef V.J."/>
            <person name="McMahon K.D."/>
            <person name="Konstantinidis K.T."/>
            <person name="Eloe-Fadrosh E.A."/>
            <person name="Kyrpides N.C."/>
            <person name="Woyke T."/>
        </authorList>
    </citation>
    <scope>NUCLEOTIDE SEQUENCE</scope>
    <source>
        <strain evidence="2">GVMAG-M-3300023184-186</strain>
    </source>
</reference>
<protein>
    <submittedName>
        <fullName evidence="2">Uncharacterized protein</fullName>
    </submittedName>
</protein>
<dbReference type="EMBL" id="MN740066">
    <property type="protein sequence ID" value="QHT86336.1"/>
    <property type="molecule type" value="Genomic_DNA"/>
</dbReference>